<protein>
    <submittedName>
        <fullName evidence="1">Uncharacterized protein</fullName>
    </submittedName>
</protein>
<sequence>MLDYFIEHANSSLSVAELMTALPEYRSSQIAHALSALLVSKEIEHDGKRRVATLPDGRSSRIQFYRVNPDVVVQGKEKAEMCSRLGIDAARVEALPFDVTPAVTTFFMVQQALRGVARGARFESARTQRYGVQPASTSPTGSTAHGQLDFGFGLA</sequence>
<name>A0A2A7SAB3_BURGA</name>
<gene>
    <name evidence="1" type="ORF">CRM94_17490</name>
</gene>
<proteinExistence type="predicted"/>
<organism evidence="1 2">
    <name type="scientific">Burkholderia gladioli</name>
    <name type="common">Pseudomonas marginata</name>
    <name type="synonym">Phytomonas marginata</name>
    <dbReference type="NCBI Taxonomy" id="28095"/>
    <lineage>
        <taxon>Bacteria</taxon>
        <taxon>Pseudomonadati</taxon>
        <taxon>Pseudomonadota</taxon>
        <taxon>Betaproteobacteria</taxon>
        <taxon>Burkholderiales</taxon>
        <taxon>Burkholderiaceae</taxon>
        <taxon>Burkholderia</taxon>
    </lineage>
</organism>
<reference evidence="2" key="1">
    <citation type="submission" date="2017-09" db="EMBL/GenBank/DDBJ databases">
        <title>FDA dAtabase for Regulatory Grade micrObial Sequences (FDA-ARGOS): Supporting development and validation of Infectious Disease Dx tests.</title>
        <authorList>
            <person name="Minogue T."/>
            <person name="Wolcott M."/>
            <person name="Wasieloski L."/>
            <person name="Aguilar W."/>
            <person name="Moore D."/>
            <person name="Tallon L."/>
            <person name="Sadzewicz L."/>
            <person name="Ott S."/>
            <person name="Zhao X."/>
            <person name="Nagaraj S."/>
            <person name="Vavikolanu K."/>
            <person name="Aluvathingal J."/>
            <person name="Nadendla S."/>
            <person name="Sichtig H."/>
        </authorList>
    </citation>
    <scope>NUCLEOTIDE SEQUENCE [LARGE SCALE GENOMIC DNA]</scope>
    <source>
        <strain evidence="2">FDAARGOS_390</strain>
    </source>
</reference>
<dbReference type="EMBL" id="PDDY01000003">
    <property type="protein sequence ID" value="PEH40501.1"/>
    <property type="molecule type" value="Genomic_DNA"/>
</dbReference>
<dbReference type="AlphaFoldDB" id="A0A2A7SAB3"/>
<accession>A0A2A7SAB3</accession>
<evidence type="ECO:0000313" key="2">
    <source>
        <dbReference type="Proteomes" id="UP000220629"/>
    </source>
</evidence>
<dbReference type="Proteomes" id="UP000220629">
    <property type="component" value="Unassembled WGS sequence"/>
</dbReference>
<comment type="caution">
    <text evidence="1">The sequence shown here is derived from an EMBL/GenBank/DDBJ whole genome shotgun (WGS) entry which is preliminary data.</text>
</comment>
<dbReference type="RefSeq" id="WP_098153432.1">
    <property type="nucleotide sequence ID" value="NZ_PDDY01000003.1"/>
</dbReference>
<evidence type="ECO:0000313" key="1">
    <source>
        <dbReference type="EMBL" id="PEH40501.1"/>
    </source>
</evidence>